<feature type="domain" description="PD-(D/E)XK endonuclease-like" evidence="1">
    <location>
        <begin position="520"/>
        <end position="760"/>
    </location>
</feature>
<evidence type="ECO:0000259" key="1">
    <source>
        <dbReference type="Pfam" id="PF12705"/>
    </source>
</evidence>
<dbReference type="AlphaFoldDB" id="A0A4U8TNA3"/>
<protein>
    <submittedName>
        <fullName evidence="2">PD-(D/E)XK nuclease family protein</fullName>
    </submittedName>
</protein>
<reference evidence="2 3" key="1">
    <citation type="journal article" date="2014" name="Genome Announc.">
        <title>Draft genome sequences of eight enterohepatic helicobacter species isolated from both laboratory and wild rodents.</title>
        <authorList>
            <person name="Sheh A."/>
            <person name="Shen Z."/>
            <person name="Fox J.G."/>
        </authorList>
    </citation>
    <scope>NUCLEOTIDE SEQUENCE [LARGE SCALE GENOMIC DNA]</scope>
    <source>
        <strain evidence="2 3">MIT 01-6451</strain>
    </source>
</reference>
<evidence type="ECO:0000313" key="3">
    <source>
        <dbReference type="Proteomes" id="UP000029707"/>
    </source>
</evidence>
<dbReference type="Gene3D" id="3.90.320.10">
    <property type="match status" value="1"/>
</dbReference>
<dbReference type="SUPFAM" id="SSF52540">
    <property type="entry name" value="P-loop containing nucleoside triphosphate hydrolases"/>
    <property type="match status" value="1"/>
</dbReference>
<organism evidence="2 3">
    <name type="scientific">Helicobacter japonicus</name>
    <dbReference type="NCBI Taxonomy" id="425400"/>
    <lineage>
        <taxon>Bacteria</taxon>
        <taxon>Pseudomonadati</taxon>
        <taxon>Campylobacterota</taxon>
        <taxon>Epsilonproteobacteria</taxon>
        <taxon>Campylobacterales</taxon>
        <taxon>Helicobacteraceae</taxon>
        <taxon>Helicobacter</taxon>
    </lineage>
</organism>
<dbReference type="Pfam" id="PF12705">
    <property type="entry name" value="PDDEXK_1"/>
    <property type="match status" value="1"/>
</dbReference>
<comment type="caution">
    <text evidence="2">The sequence shown here is derived from an EMBL/GenBank/DDBJ whole genome shotgun (WGS) entry which is preliminary data.</text>
</comment>
<accession>A0A4U8TNA3</accession>
<dbReference type="RefSeq" id="WP_034360857.1">
    <property type="nucleotide sequence ID" value="NZ_CAJUDB010000003.1"/>
</dbReference>
<dbReference type="EMBL" id="JRMQ02000005">
    <property type="protein sequence ID" value="TLE01957.1"/>
    <property type="molecule type" value="Genomic_DNA"/>
</dbReference>
<evidence type="ECO:0000313" key="2">
    <source>
        <dbReference type="EMBL" id="TLE01957.1"/>
    </source>
</evidence>
<name>A0A4U8TNA3_9HELI</name>
<dbReference type="InterPro" id="IPR027417">
    <property type="entry name" value="P-loop_NTPase"/>
</dbReference>
<sequence length="761" mass="89632">MKQTLKVYSSHRSLIQHLDEGILLEPHMMMSEFFSQIVIIKDYRALPQAMRLPISMQILKSCAEQLQRVNFIFEESFLAFLESSQFLFGFFDELSQAQVCIEEIPLLDTYGDYEDHLYVLEWIQKHYKAYLEQSKYYDGLILPPNAHLEINETFISHFESIDMYVEGIISKAHLALLSQVACFTTLRVHFCYDDYNASLPFLPKEILEQCTTFNRYSFDFKTAQMLTQTPISFKAQVRSYSFALRISQVALVFYMLDEWLKNGVKEEDIVIIVPDEQFTQYLLLFDKMHNLNFAMGRDITHSLVYQELQEMLNVYRGDSMNSPYERICEEIQNRLEIYTDRESQRVREYVSEILFIWESIGFGHCKFVEILELLLEGLKEYSIDDVTGGKIRVMGVLESRGFMCKKVIIVDFNEGVIPSVAQSDLFLNSHLRESLKMPTIKDKENLQKHYYSTLFSTADEIVLSYVENDDKHKSLLLEELSAYIKAPIQEHNGDKCFTLLAEGEKLEYQEDEMRGKISLELSPSKLKVLLECPRKYFYQYVEYLSDMGQDRAFMGNVLHECLESVYCEYVGQKICFDIQKISRQAVLWLNAYKNTQKNLSALQKADIRLLEYEIEQFLYSYEGKSEVEILCLEKEMQTQYEGFRFKVRPDRIQKNGECIEIIDYKYRKNFKLQTNVSKMTDFALLLYKNAFKQNYPQYASLPVKMYYWNIKDNTEIEEEFVAEKEKALVEHLTTLQGEICFSKTETRSNCHYCPFTQLCDR</sequence>
<dbReference type="InterPro" id="IPR011604">
    <property type="entry name" value="PDDEXK-like_dom_sf"/>
</dbReference>
<dbReference type="InterPro" id="IPR038726">
    <property type="entry name" value="PDDEXK_AddAB-type"/>
</dbReference>
<dbReference type="OrthoDB" id="9766257at2"/>
<dbReference type="STRING" id="425400.LS65_01870"/>
<keyword evidence="3" id="KW-1185">Reference proteome</keyword>
<proteinExistence type="predicted"/>
<dbReference type="Proteomes" id="UP000029707">
    <property type="component" value="Unassembled WGS sequence"/>
</dbReference>
<gene>
    <name evidence="2" type="ORF">LS65_005195</name>
</gene>